<dbReference type="PROSITE" id="PS51257">
    <property type="entry name" value="PROKAR_LIPOPROTEIN"/>
    <property type="match status" value="1"/>
</dbReference>
<dbReference type="RefSeq" id="WP_120539987.1">
    <property type="nucleotide sequence ID" value="NZ_RAVZ01000035.1"/>
</dbReference>
<evidence type="ECO:0000313" key="1">
    <source>
        <dbReference type="EMBL" id="RKG91966.1"/>
    </source>
</evidence>
<dbReference type="AlphaFoldDB" id="A0A3A8JAP9"/>
<proteinExistence type="predicted"/>
<evidence type="ECO:0000313" key="2">
    <source>
        <dbReference type="Proteomes" id="UP000268094"/>
    </source>
</evidence>
<dbReference type="OrthoDB" id="5511047at2"/>
<dbReference type="EMBL" id="RAVZ01000035">
    <property type="protein sequence ID" value="RKG91966.1"/>
    <property type="molecule type" value="Genomic_DNA"/>
</dbReference>
<dbReference type="Proteomes" id="UP000268094">
    <property type="component" value="Unassembled WGS sequence"/>
</dbReference>
<accession>A0A3A8JAP9</accession>
<comment type="caution">
    <text evidence="1">The sequence shown here is derived from an EMBL/GenBank/DDBJ whole genome shotgun (WGS) entry which is preliminary data.</text>
</comment>
<protein>
    <recommendedName>
        <fullName evidence="3">Lipoprotein</fullName>
    </recommendedName>
</protein>
<keyword evidence="2" id="KW-1185">Reference proteome</keyword>
<name>A0A3A8JAP9_9BACT</name>
<sequence>MNKFTRAVCLGSALVVSACGGPERVEEEHLAQQEAAFIFPSTATSQGCSFTLNATQVTTAPPSWNITLTRNGGTGCPYTAGQSVVLGTSNGYEPKLEMRGNALGLVPAFVFKGTFSGSSPIRLGLKHVDPATLAVVRDADIQADYPYGQITTGNPSIQTNGTTVNVVGNMSGTINGVSGIHYSATFTNFFTSTTPPNLYAFN</sequence>
<reference evidence="2" key="1">
    <citation type="submission" date="2018-09" db="EMBL/GenBank/DDBJ databases">
        <authorList>
            <person name="Livingstone P.G."/>
            <person name="Whitworth D.E."/>
        </authorList>
    </citation>
    <scope>NUCLEOTIDE SEQUENCE [LARGE SCALE GENOMIC DNA]</scope>
    <source>
        <strain evidence="2">CA054A</strain>
    </source>
</reference>
<organism evidence="1 2">
    <name type="scientific">Corallococcus terminator</name>
    <dbReference type="NCBI Taxonomy" id="2316733"/>
    <lineage>
        <taxon>Bacteria</taxon>
        <taxon>Pseudomonadati</taxon>
        <taxon>Myxococcota</taxon>
        <taxon>Myxococcia</taxon>
        <taxon>Myxococcales</taxon>
        <taxon>Cystobacterineae</taxon>
        <taxon>Myxococcaceae</taxon>
        <taxon>Corallococcus</taxon>
    </lineage>
</organism>
<evidence type="ECO:0008006" key="3">
    <source>
        <dbReference type="Google" id="ProtNLM"/>
    </source>
</evidence>
<gene>
    <name evidence="1" type="ORF">D7V88_07875</name>
</gene>